<dbReference type="Proteomes" id="UP000595254">
    <property type="component" value="Chromosome"/>
</dbReference>
<evidence type="ECO:0000313" key="1">
    <source>
        <dbReference type="EMBL" id="QQT01327.1"/>
    </source>
</evidence>
<dbReference type="RefSeq" id="WP_040374504.1">
    <property type="nucleotide sequence ID" value="NZ_CP068053.1"/>
</dbReference>
<keyword evidence="2" id="KW-1185">Reference proteome</keyword>
<accession>A0A974NP95</accession>
<dbReference type="KEGG" id="ppsr:I6J18_05505"/>
<sequence>MSAENRVPINASIPSNLSKRLSRLAEDRNVTTDQLAEKAVELLLDYMEDNELIIDHIKSENADIISRNKEILMQGRSMLKKE</sequence>
<reference evidence="1 2" key="1">
    <citation type="submission" date="2021-01" db="EMBL/GenBank/DDBJ databases">
        <title>FDA dAtabase for Regulatory Grade micrObial Sequences (FDA-ARGOS): Supporting development and validation of Infectious Disease Dx tests.</title>
        <authorList>
            <person name="Nelson B."/>
            <person name="Plummer A."/>
            <person name="Tallon L."/>
            <person name="Sadzewicz L."/>
            <person name="Zhao X."/>
            <person name="Boylan J."/>
            <person name="Ott S."/>
            <person name="Bowen H."/>
            <person name="Vavikolanu K."/>
            <person name="Mehta A."/>
            <person name="Aluvathingal J."/>
            <person name="Nadendla S."/>
            <person name="Myers T."/>
            <person name="Yan Y."/>
            <person name="Sichtig H."/>
        </authorList>
    </citation>
    <scope>NUCLEOTIDE SEQUENCE [LARGE SCALE GENOMIC DNA]</scope>
    <source>
        <strain evidence="1 2">FDAARGOS_1161</strain>
    </source>
</reference>
<gene>
    <name evidence="1" type="ORF">I6J18_05505</name>
</gene>
<protein>
    <submittedName>
        <fullName evidence="1">Uncharacterized protein</fullName>
    </submittedName>
</protein>
<organism evidence="1 2">
    <name type="scientific">Peribacillus psychrosaccharolyticus</name>
    <name type="common">Bacillus psychrosaccharolyticus</name>
    <dbReference type="NCBI Taxonomy" id="1407"/>
    <lineage>
        <taxon>Bacteria</taxon>
        <taxon>Bacillati</taxon>
        <taxon>Bacillota</taxon>
        <taxon>Bacilli</taxon>
        <taxon>Bacillales</taxon>
        <taxon>Bacillaceae</taxon>
        <taxon>Peribacillus</taxon>
    </lineage>
</organism>
<dbReference type="AlphaFoldDB" id="A0A974NP95"/>
<dbReference type="EMBL" id="CP068053">
    <property type="protein sequence ID" value="QQT01327.1"/>
    <property type="molecule type" value="Genomic_DNA"/>
</dbReference>
<name>A0A974NP95_PERPY</name>
<evidence type="ECO:0000313" key="2">
    <source>
        <dbReference type="Proteomes" id="UP000595254"/>
    </source>
</evidence>
<proteinExistence type="predicted"/>